<sequence length="77" mass="8407">MLSKDRLINELQALGLETKRCSMICVNDLVNMDEHPEEFSGLPADTDKFIQLGASSGIATADPFALEFDHGNQAGRI</sequence>
<evidence type="ECO:0000313" key="1">
    <source>
        <dbReference type="EMBL" id="KYM87925.1"/>
    </source>
</evidence>
<dbReference type="AlphaFoldDB" id="A0A151I597"/>
<evidence type="ECO:0000313" key="2">
    <source>
        <dbReference type="Proteomes" id="UP000078540"/>
    </source>
</evidence>
<organism evidence="1 2">
    <name type="scientific">Atta colombica</name>
    <dbReference type="NCBI Taxonomy" id="520822"/>
    <lineage>
        <taxon>Eukaryota</taxon>
        <taxon>Metazoa</taxon>
        <taxon>Ecdysozoa</taxon>
        <taxon>Arthropoda</taxon>
        <taxon>Hexapoda</taxon>
        <taxon>Insecta</taxon>
        <taxon>Pterygota</taxon>
        <taxon>Neoptera</taxon>
        <taxon>Endopterygota</taxon>
        <taxon>Hymenoptera</taxon>
        <taxon>Apocrita</taxon>
        <taxon>Aculeata</taxon>
        <taxon>Formicoidea</taxon>
        <taxon>Formicidae</taxon>
        <taxon>Myrmicinae</taxon>
        <taxon>Atta</taxon>
    </lineage>
</organism>
<keyword evidence="2" id="KW-1185">Reference proteome</keyword>
<reference evidence="1 2" key="1">
    <citation type="submission" date="2015-09" db="EMBL/GenBank/DDBJ databases">
        <title>Atta colombica WGS genome.</title>
        <authorList>
            <person name="Nygaard S."/>
            <person name="Hu H."/>
            <person name="Boomsma J."/>
            <person name="Zhang G."/>
        </authorList>
    </citation>
    <scope>NUCLEOTIDE SEQUENCE [LARGE SCALE GENOMIC DNA]</scope>
    <source>
        <strain evidence="1">Treedump-2</strain>
        <tissue evidence="1">Whole body</tissue>
    </source>
</reference>
<dbReference type="Proteomes" id="UP000078540">
    <property type="component" value="Unassembled WGS sequence"/>
</dbReference>
<accession>A0A151I597</accession>
<protein>
    <submittedName>
        <fullName evidence="1">Uncharacterized protein</fullName>
    </submittedName>
</protein>
<dbReference type="EMBL" id="KQ976427">
    <property type="protein sequence ID" value="KYM87925.1"/>
    <property type="molecule type" value="Genomic_DNA"/>
</dbReference>
<proteinExistence type="predicted"/>
<gene>
    <name evidence="1" type="ORF">ALC53_03212</name>
</gene>
<name>A0A151I597_9HYME</name>